<feature type="compositionally biased region" description="Polar residues" evidence="5">
    <location>
        <begin position="134"/>
        <end position="150"/>
    </location>
</feature>
<name>A0A0B0HDM2_SOVGS</name>
<dbReference type="STRING" id="2340.JV46_15870"/>
<organism evidence="7 9">
    <name type="scientific">Solemya velum gill symbiont</name>
    <dbReference type="NCBI Taxonomy" id="2340"/>
    <lineage>
        <taxon>Bacteria</taxon>
        <taxon>Pseudomonadati</taxon>
        <taxon>Pseudomonadota</taxon>
        <taxon>Gammaproteobacteria</taxon>
        <taxon>sulfur-oxidizing symbionts</taxon>
    </lineage>
</organism>
<keyword evidence="2" id="KW-0812">Transmembrane</keyword>
<keyword evidence="9" id="KW-1185">Reference proteome</keyword>
<gene>
    <name evidence="7" type="primary">tonB1</name>
    <name evidence="8" type="ORF">BOV88_05435</name>
    <name evidence="7" type="ORF">JV46_15870</name>
</gene>
<dbReference type="InterPro" id="IPR037682">
    <property type="entry name" value="TonB_C"/>
</dbReference>
<accession>A0A0B0HDM2</accession>
<evidence type="ECO:0000256" key="1">
    <source>
        <dbReference type="ARBA" id="ARBA00004167"/>
    </source>
</evidence>
<evidence type="ECO:0000313" key="8">
    <source>
        <dbReference type="EMBL" id="OOY35378.1"/>
    </source>
</evidence>
<dbReference type="OrthoDB" id="9803361at2"/>
<dbReference type="AlphaFoldDB" id="A0A0B0HDM2"/>
<proteinExistence type="predicted"/>
<dbReference type="PROSITE" id="PS52015">
    <property type="entry name" value="TONB_CTD"/>
    <property type="match status" value="1"/>
</dbReference>
<feature type="domain" description="TonB C-terminal" evidence="6">
    <location>
        <begin position="193"/>
        <end position="290"/>
    </location>
</feature>
<dbReference type="Proteomes" id="UP000190962">
    <property type="component" value="Unassembled WGS sequence"/>
</dbReference>
<dbReference type="RefSeq" id="WP_052131918.1">
    <property type="nucleotide sequence ID" value="NZ_JRAA01000001.1"/>
</dbReference>
<protein>
    <submittedName>
        <fullName evidence="7">Outer membrane transport energization protein TonB1</fullName>
    </submittedName>
</protein>
<keyword evidence="3" id="KW-1133">Transmembrane helix</keyword>
<comment type="subcellular location">
    <subcellularLocation>
        <location evidence="1">Membrane</location>
        <topology evidence="1">Single-pass membrane protein</topology>
    </subcellularLocation>
</comment>
<evidence type="ECO:0000256" key="5">
    <source>
        <dbReference type="SAM" id="MobiDB-lite"/>
    </source>
</evidence>
<dbReference type="EMBL" id="MPNX01000005">
    <property type="protein sequence ID" value="OOY35378.1"/>
    <property type="molecule type" value="Genomic_DNA"/>
</dbReference>
<dbReference type="GeneID" id="86991497"/>
<dbReference type="SUPFAM" id="SSF74653">
    <property type="entry name" value="TolA/TonB C-terminal domain"/>
    <property type="match status" value="1"/>
</dbReference>
<dbReference type="eggNOG" id="COG0810">
    <property type="taxonomic scope" value="Bacteria"/>
</dbReference>
<dbReference type="GO" id="GO:0055085">
    <property type="term" value="P:transmembrane transport"/>
    <property type="evidence" value="ECO:0007669"/>
    <property type="project" value="InterPro"/>
</dbReference>
<keyword evidence="4" id="KW-0472">Membrane</keyword>
<dbReference type="GO" id="GO:0016020">
    <property type="term" value="C:membrane"/>
    <property type="evidence" value="ECO:0007669"/>
    <property type="project" value="UniProtKB-SubCell"/>
</dbReference>
<evidence type="ECO:0000313" key="10">
    <source>
        <dbReference type="Proteomes" id="UP000190962"/>
    </source>
</evidence>
<reference evidence="7 9" key="1">
    <citation type="journal article" date="2014" name="BMC Genomics">
        <title>The genome of the intracellular bacterium of the coastal bivalve, Solemya velum: a blueprint for thriving in and out of symbiosis.</title>
        <authorList>
            <person name="Dmytrenko O."/>
            <person name="Russell S.L."/>
            <person name="Loo W.T."/>
            <person name="Fontanez K.M."/>
            <person name="Liao L."/>
            <person name="Roeselers G."/>
            <person name="Sharma R."/>
            <person name="Stewart F.J."/>
            <person name="Newton I.L."/>
            <person name="Woyke T."/>
            <person name="Wu D."/>
            <person name="Lang J.M."/>
            <person name="Eisen J.A."/>
            <person name="Cavanaugh C.M."/>
        </authorList>
    </citation>
    <scope>NUCLEOTIDE SEQUENCE [LARGE SCALE GENOMIC DNA]</scope>
    <source>
        <strain evidence="7 9">WH</strain>
    </source>
</reference>
<comment type="caution">
    <text evidence="7">The sequence shown here is derived from an EMBL/GenBank/DDBJ whole genome shotgun (WGS) entry which is preliminary data.</text>
</comment>
<evidence type="ECO:0000256" key="4">
    <source>
        <dbReference type="ARBA" id="ARBA00023136"/>
    </source>
</evidence>
<dbReference type="InterPro" id="IPR006260">
    <property type="entry name" value="TonB/TolA_C"/>
</dbReference>
<evidence type="ECO:0000256" key="2">
    <source>
        <dbReference type="ARBA" id="ARBA00022692"/>
    </source>
</evidence>
<dbReference type="EMBL" id="JRAA01000001">
    <property type="protein sequence ID" value="KHF25546.1"/>
    <property type="molecule type" value="Genomic_DNA"/>
</dbReference>
<feature type="region of interest" description="Disordered" evidence="5">
    <location>
        <begin position="123"/>
        <end position="150"/>
    </location>
</feature>
<sequence>MRNFSELTIDWNRISLGHTLLAATLLHAVGILVLNFDFSPADTSIDTKLEITVVRPNPDAEEPEIADFLATASQLGSGNTQEREKPTQSNAMEAPFEIQTDIINKAEYSPPQVDEMARSDDTPIMTVSKPRPDQVSQQPDKNQLTERQQTPAQLLANTQKRIERLTAELDEKTRAYAKIPKRGFISASTKAHIYAEYMEQWRRKIERTGKIYYPAGASGKVLVTITVTADGTLRDVQLQEPSNSSVINDAALEIARLSAPFPPFNEELRKKHDELVISRTWYFLDDGSLETRIN</sequence>
<dbReference type="NCBIfam" id="TIGR01352">
    <property type="entry name" value="tonB_Cterm"/>
    <property type="match status" value="1"/>
</dbReference>
<reference evidence="8 10" key="2">
    <citation type="submission" date="2016-11" db="EMBL/GenBank/DDBJ databases">
        <title>Mixed transmission modes and dynamic genome evolution in an obligate animal-bacterial symbiosis.</title>
        <authorList>
            <person name="Russell S.L."/>
            <person name="Corbett-Detig R.B."/>
            <person name="Cavanaugh C.M."/>
        </authorList>
    </citation>
    <scope>NUCLEOTIDE SEQUENCE [LARGE SCALE GENOMIC DNA]</scope>
    <source>
        <strain evidence="8">MA-KB16</strain>
    </source>
</reference>
<dbReference type="Proteomes" id="UP000030856">
    <property type="component" value="Unassembled WGS sequence"/>
</dbReference>
<dbReference type="Pfam" id="PF03544">
    <property type="entry name" value="TonB_C"/>
    <property type="match status" value="1"/>
</dbReference>
<evidence type="ECO:0000259" key="6">
    <source>
        <dbReference type="PROSITE" id="PS52015"/>
    </source>
</evidence>
<evidence type="ECO:0000256" key="3">
    <source>
        <dbReference type="ARBA" id="ARBA00022989"/>
    </source>
</evidence>
<evidence type="ECO:0000313" key="9">
    <source>
        <dbReference type="Proteomes" id="UP000030856"/>
    </source>
</evidence>
<evidence type="ECO:0000313" key="7">
    <source>
        <dbReference type="EMBL" id="KHF25546.1"/>
    </source>
</evidence>
<dbReference type="Gene3D" id="3.30.1150.10">
    <property type="match status" value="1"/>
</dbReference>